<dbReference type="GO" id="GO:0019867">
    <property type="term" value="C:outer membrane"/>
    <property type="evidence" value="ECO:0007669"/>
    <property type="project" value="InterPro"/>
</dbReference>
<evidence type="ECO:0000256" key="1">
    <source>
        <dbReference type="ARBA" id="ARBA00022729"/>
    </source>
</evidence>
<dbReference type="PANTHER" id="PTHR39160:SF4">
    <property type="entry name" value="RESUSCITATION-PROMOTING FACTOR RPFB"/>
    <property type="match status" value="1"/>
</dbReference>
<keyword evidence="2" id="KW-1133">Transmembrane helix</keyword>
<dbReference type="Gene3D" id="2.20.230.10">
    <property type="entry name" value="Resuscitation-promoting factor rpfb"/>
    <property type="match status" value="1"/>
</dbReference>
<dbReference type="InterPro" id="IPR036908">
    <property type="entry name" value="RlpA-like_sf"/>
</dbReference>
<accession>A0A1Q6RB45</accession>
<keyword evidence="2" id="KW-0472">Membrane</keyword>
<dbReference type="InterPro" id="IPR010611">
    <property type="entry name" value="3D_dom"/>
</dbReference>
<reference evidence="4 5" key="1">
    <citation type="journal article" date="2016" name="Nat. Biotechnol.">
        <title>Measurement of bacterial replication rates in microbial communities.</title>
        <authorList>
            <person name="Brown C.T."/>
            <person name="Olm M.R."/>
            <person name="Thomas B.C."/>
            <person name="Banfield J.F."/>
        </authorList>
    </citation>
    <scope>NUCLEOTIDE SEQUENCE [LARGE SCALE GENOMIC DNA]</scope>
    <source>
        <strain evidence="4">46_33</strain>
    </source>
</reference>
<evidence type="ECO:0000256" key="2">
    <source>
        <dbReference type="SAM" id="Phobius"/>
    </source>
</evidence>
<dbReference type="EMBL" id="MNTG01000001">
    <property type="protein sequence ID" value="OLA39571.1"/>
    <property type="molecule type" value="Genomic_DNA"/>
</dbReference>
<dbReference type="Pfam" id="PF07501">
    <property type="entry name" value="G5"/>
    <property type="match status" value="1"/>
</dbReference>
<dbReference type="PROSITE" id="PS51109">
    <property type="entry name" value="G5"/>
    <property type="match status" value="1"/>
</dbReference>
<dbReference type="InterPro" id="IPR007137">
    <property type="entry name" value="DUF348"/>
</dbReference>
<sequence>MIKHICRLHLNCLLSAVILMLMVPFLTGFDISQQVTILYDGQTKEVRTNAVKPGKILQEAGIVLEKGDGWKLQNTKRVQNGSVIEVLRGKPFTVIRGNETVEYKSCKPTVGEALKDLGISYKKERVYPDVHEPFKEGMQVYILNADEELQFSEASVDIPVKYEDDYSLNFGTEKIHVEGKAGTAKVVSKKVKNGDGSHSVQELTRHVLIEPETKVIRKGMAMSVYTPEGYKRYTKKISAHASAYVATGSRTSIGLVPYEGIVAVDPRFIPYYTKMYIPGYGIAMAGDTGGDMVHHRVDLFFNDYHRAIQWGRRDVDIYILAD</sequence>
<dbReference type="SMART" id="SM01208">
    <property type="entry name" value="G5"/>
    <property type="match status" value="1"/>
</dbReference>
<dbReference type="Pfam" id="PF03990">
    <property type="entry name" value="DUF348"/>
    <property type="match status" value="2"/>
</dbReference>
<gene>
    <name evidence="4" type="ORF">BHW43_01425</name>
</gene>
<dbReference type="InterPro" id="IPR051933">
    <property type="entry name" value="Resuscitation_pf_RpfB"/>
</dbReference>
<evidence type="ECO:0000313" key="4">
    <source>
        <dbReference type="EMBL" id="OLA39571.1"/>
    </source>
</evidence>
<evidence type="ECO:0000259" key="3">
    <source>
        <dbReference type="PROSITE" id="PS51109"/>
    </source>
</evidence>
<protein>
    <recommendedName>
        <fullName evidence="3">G5 domain-containing protein</fullName>
    </recommendedName>
</protein>
<dbReference type="GO" id="GO:0009254">
    <property type="term" value="P:peptidoglycan turnover"/>
    <property type="evidence" value="ECO:0007669"/>
    <property type="project" value="InterPro"/>
</dbReference>
<dbReference type="STRING" id="626940.BHW43_01425"/>
<feature type="domain" description="G5" evidence="3">
    <location>
        <begin position="142"/>
        <end position="222"/>
    </location>
</feature>
<dbReference type="AlphaFoldDB" id="A0A1Q6RB45"/>
<dbReference type="InterPro" id="IPR011098">
    <property type="entry name" value="G5_dom"/>
</dbReference>
<keyword evidence="1" id="KW-0732">Signal</keyword>
<comment type="caution">
    <text evidence="4">The sequence shown here is derived from an EMBL/GenBank/DDBJ whole genome shotgun (WGS) entry which is preliminary data.</text>
</comment>
<dbReference type="GO" id="GO:0004553">
    <property type="term" value="F:hydrolase activity, hydrolyzing O-glycosyl compounds"/>
    <property type="evidence" value="ECO:0007669"/>
    <property type="project" value="InterPro"/>
</dbReference>
<organism evidence="4 5">
    <name type="scientific">Phascolarctobacterium succinatutens</name>
    <dbReference type="NCBI Taxonomy" id="626940"/>
    <lineage>
        <taxon>Bacteria</taxon>
        <taxon>Bacillati</taxon>
        <taxon>Bacillota</taxon>
        <taxon>Negativicutes</taxon>
        <taxon>Acidaminococcales</taxon>
        <taxon>Acidaminococcaceae</taxon>
        <taxon>Phascolarctobacterium</taxon>
    </lineage>
</organism>
<feature type="transmembrane region" description="Helical" evidence="2">
    <location>
        <begin position="12"/>
        <end position="29"/>
    </location>
</feature>
<dbReference type="Pfam" id="PF06725">
    <property type="entry name" value="3D"/>
    <property type="match status" value="1"/>
</dbReference>
<proteinExistence type="predicted"/>
<dbReference type="CDD" id="cd22786">
    <property type="entry name" value="DPBB_YuiC-like"/>
    <property type="match status" value="1"/>
</dbReference>
<dbReference type="Gene3D" id="2.40.40.10">
    <property type="entry name" value="RlpA-like domain"/>
    <property type="match status" value="1"/>
</dbReference>
<dbReference type="Proteomes" id="UP000186777">
    <property type="component" value="Unassembled WGS sequence"/>
</dbReference>
<keyword evidence="2" id="KW-0812">Transmembrane</keyword>
<name>A0A1Q6RB45_9FIRM</name>
<evidence type="ECO:0000313" key="5">
    <source>
        <dbReference type="Proteomes" id="UP000186777"/>
    </source>
</evidence>
<dbReference type="PANTHER" id="PTHR39160">
    <property type="entry name" value="CELL WALL-BINDING PROTEIN YOCH"/>
    <property type="match status" value="1"/>
</dbReference>
<dbReference type="RefSeq" id="WP_293387884.1">
    <property type="nucleotide sequence ID" value="NZ_CAJLOJ010000026.1"/>
</dbReference>